<name>A0A2P5Y7F6_GOSBA</name>
<sequence>MIKIKTVSLMHLRLCLTVLVVSTILLLFSDRDLVSPHPYRPDATENSLTVHICHSMQSLKASSIDSVPPLQQGHNVVLQIHL</sequence>
<reference evidence="1 2" key="1">
    <citation type="submission" date="2015-01" db="EMBL/GenBank/DDBJ databases">
        <title>Genome of allotetraploid Gossypium barbadense reveals genomic plasticity and fiber elongation in cotton evolution.</title>
        <authorList>
            <person name="Chen X."/>
            <person name="Liu X."/>
            <person name="Zhao B."/>
            <person name="Zheng H."/>
            <person name="Hu Y."/>
            <person name="Lu G."/>
            <person name="Yang C."/>
            <person name="Chen J."/>
            <person name="Shan C."/>
            <person name="Zhang L."/>
            <person name="Zhou Y."/>
            <person name="Wang L."/>
            <person name="Guo W."/>
            <person name="Bai Y."/>
            <person name="Ruan J."/>
            <person name="Shangguan X."/>
            <person name="Mao Y."/>
            <person name="Jiang J."/>
            <person name="Zhu Y."/>
            <person name="Lei J."/>
            <person name="Kang H."/>
            <person name="Chen S."/>
            <person name="He X."/>
            <person name="Wang R."/>
            <person name="Wang Y."/>
            <person name="Chen J."/>
            <person name="Wang L."/>
            <person name="Yu S."/>
            <person name="Wang B."/>
            <person name="Wei J."/>
            <person name="Song S."/>
            <person name="Lu X."/>
            <person name="Gao Z."/>
            <person name="Gu W."/>
            <person name="Deng X."/>
            <person name="Ma D."/>
            <person name="Wang S."/>
            <person name="Liang W."/>
            <person name="Fang L."/>
            <person name="Cai C."/>
            <person name="Zhu X."/>
            <person name="Zhou B."/>
            <person name="Zhang Y."/>
            <person name="Chen Z."/>
            <person name="Xu S."/>
            <person name="Zhu R."/>
            <person name="Wang S."/>
            <person name="Zhang T."/>
            <person name="Zhao G."/>
        </authorList>
    </citation>
    <scope>NUCLEOTIDE SEQUENCE [LARGE SCALE GENOMIC DNA]</scope>
    <source>
        <strain evidence="2">cv. Xinhai21</strain>
        <tissue evidence="1">Leaf</tissue>
    </source>
</reference>
<dbReference type="EMBL" id="KZ663580">
    <property type="protein sequence ID" value="PPS11502.1"/>
    <property type="molecule type" value="Genomic_DNA"/>
</dbReference>
<gene>
    <name evidence="1" type="ORF">GOBAR_AA09136</name>
</gene>
<protein>
    <submittedName>
        <fullName evidence="1">Uncharacterized protein</fullName>
    </submittedName>
</protein>
<accession>A0A2P5Y7F6</accession>
<organism evidence="1 2">
    <name type="scientific">Gossypium barbadense</name>
    <name type="common">Sea Island cotton</name>
    <name type="synonym">Hibiscus barbadensis</name>
    <dbReference type="NCBI Taxonomy" id="3634"/>
    <lineage>
        <taxon>Eukaryota</taxon>
        <taxon>Viridiplantae</taxon>
        <taxon>Streptophyta</taxon>
        <taxon>Embryophyta</taxon>
        <taxon>Tracheophyta</taxon>
        <taxon>Spermatophyta</taxon>
        <taxon>Magnoliopsida</taxon>
        <taxon>eudicotyledons</taxon>
        <taxon>Gunneridae</taxon>
        <taxon>Pentapetalae</taxon>
        <taxon>rosids</taxon>
        <taxon>malvids</taxon>
        <taxon>Malvales</taxon>
        <taxon>Malvaceae</taxon>
        <taxon>Malvoideae</taxon>
        <taxon>Gossypium</taxon>
    </lineage>
</organism>
<evidence type="ECO:0000313" key="2">
    <source>
        <dbReference type="Proteomes" id="UP000239757"/>
    </source>
</evidence>
<evidence type="ECO:0000313" key="1">
    <source>
        <dbReference type="EMBL" id="PPS11502.1"/>
    </source>
</evidence>
<dbReference type="AlphaFoldDB" id="A0A2P5Y7F6"/>
<dbReference type="Proteomes" id="UP000239757">
    <property type="component" value="Unassembled WGS sequence"/>
</dbReference>
<proteinExistence type="predicted"/>